<dbReference type="Proteomes" id="UP000320762">
    <property type="component" value="Unassembled WGS sequence"/>
</dbReference>
<dbReference type="AlphaFoldDB" id="A0A550CVN9"/>
<dbReference type="EMBL" id="VDMD01000001">
    <property type="protein sequence ID" value="TRM68851.1"/>
    <property type="molecule type" value="Genomic_DNA"/>
</dbReference>
<protein>
    <submittedName>
        <fullName evidence="2">Uncharacterized protein</fullName>
    </submittedName>
</protein>
<accession>A0A550CVN9</accession>
<evidence type="ECO:0000313" key="2">
    <source>
        <dbReference type="EMBL" id="TRM68851.1"/>
    </source>
</evidence>
<gene>
    <name evidence="2" type="ORF">BD626DRAFT_393585</name>
</gene>
<sequence length="65" mass="7087">MRSTTRIYTHPDLTDSDVWGLPGSNDHRKAKGALWTTSALAMTAAAASAYYVLSRFTSLGAQLQR</sequence>
<reference evidence="2 3" key="1">
    <citation type="journal article" date="2019" name="New Phytol.">
        <title>Comparative genomics reveals unique wood-decay strategies and fruiting body development in the Schizophyllaceae.</title>
        <authorList>
            <person name="Almasi E."/>
            <person name="Sahu N."/>
            <person name="Krizsan K."/>
            <person name="Balint B."/>
            <person name="Kovacs G.M."/>
            <person name="Kiss B."/>
            <person name="Cseklye J."/>
            <person name="Drula E."/>
            <person name="Henrissat B."/>
            <person name="Nagy I."/>
            <person name="Chovatia M."/>
            <person name="Adam C."/>
            <person name="LaButti K."/>
            <person name="Lipzen A."/>
            <person name="Riley R."/>
            <person name="Grigoriev I.V."/>
            <person name="Nagy L.G."/>
        </authorList>
    </citation>
    <scope>NUCLEOTIDE SEQUENCE [LARGE SCALE GENOMIC DNA]</scope>
    <source>
        <strain evidence="2 3">NL-1724</strain>
    </source>
</reference>
<evidence type="ECO:0000256" key="1">
    <source>
        <dbReference type="SAM" id="Phobius"/>
    </source>
</evidence>
<proteinExistence type="predicted"/>
<dbReference type="OrthoDB" id="10363285at2759"/>
<organism evidence="2 3">
    <name type="scientific">Schizophyllum amplum</name>
    <dbReference type="NCBI Taxonomy" id="97359"/>
    <lineage>
        <taxon>Eukaryota</taxon>
        <taxon>Fungi</taxon>
        <taxon>Dikarya</taxon>
        <taxon>Basidiomycota</taxon>
        <taxon>Agaricomycotina</taxon>
        <taxon>Agaricomycetes</taxon>
        <taxon>Agaricomycetidae</taxon>
        <taxon>Agaricales</taxon>
        <taxon>Schizophyllaceae</taxon>
        <taxon>Schizophyllum</taxon>
    </lineage>
</organism>
<keyword evidence="1" id="KW-0472">Membrane</keyword>
<keyword evidence="1" id="KW-1133">Transmembrane helix</keyword>
<keyword evidence="3" id="KW-1185">Reference proteome</keyword>
<evidence type="ECO:0000313" key="3">
    <source>
        <dbReference type="Proteomes" id="UP000320762"/>
    </source>
</evidence>
<feature type="transmembrane region" description="Helical" evidence="1">
    <location>
        <begin position="33"/>
        <end position="53"/>
    </location>
</feature>
<keyword evidence="1" id="KW-0812">Transmembrane</keyword>
<name>A0A550CVN9_9AGAR</name>
<comment type="caution">
    <text evidence="2">The sequence shown here is derived from an EMBL/GenBank/DDBJ whole genome shotgun (WGS) entry which is preliminary data.</text>
</comment>